<sequence>MILAPRLACAASLIASTLIGNASAATRTDTYKVEHPLYGDIGTYVYNFDDANGVTRITSQLHVAITLIGIVIYRQDSDQQEVLQNGHLISLKSVTRMNGRQSTVHGEARDGRFFITAASGTTSAPASVLPSDPWSLKRIGLGVVVSTKSGKIYNVKVTGGEADTVLLQGMSISARHFRIRTEAQEDKWEVWLDAQGVPIKFRSLEDGEQIDFILTSTSSRAADTLSPATSPDLRSSP</sequence>
<evidence type="ECO:0000313" key="2">
    <source>
        <dbReference type="EMBL" id="KAB7739160.1"/>
    </source>
</evidence>
<gene>
    <name evidence="2" type="ORF">F2P47_13130</name>
</gene>
<protein>
    <recommendedName>
        <fullName evidence="4">DUF3108 domain-containing protein</fullName>
    </recommendedName>
</protein>
<accession>A0A6N6VG01</accession>
<dbReference type="Proteomes" id="UP000468901">
    <property type="component" value="Unassembled WGS sequence"/>
</dbReference>
<dbReference type="AlphaFoldDB" id="A0A6N6VG01"/>
<evidence type="ECO:0008006" key="4">
    <source>
        <dbReference type="Google" id="ProtNLM"/>
    </source>
</evidence>
<evidence type="ECO:0000313" key="3">
    <source>
        <dbReference type="Proteomes" id="UP000468901"/>
    </source>
</evidence>
<feature type="chain" id="PRO_5027094409" description="DUF3108 domain-containing protein" evidence="1">
    <location>
        <begin position="25"/>
        <end position="237"/>
    </location>
</feature>
<proteinExistence type="predicted"/>
<keyword evidence="1" id="KW-0732">Signal</keyword>
<comment type="caution">
    <text evidence="2">The sequence shown here is derived from an EMBL/GenBank/DDBJ whole genome shotgun (WGS) entry which is preliminary data.</text>
</comment>
<name>A0A6N6VG01_9HYPH</name>
<keyword evidence="3" id="KW-1185">Reference proteome</keyword>
<dbReference type="Pfam" id="PF19630">
    <property type="entry name" value="DUF6134"/>
    <property type="match status" value="1"/>
</dbReference>
<dbReference type="EMBL" id="WESC01000012">
    <property type="protein sequence ID" value="KAB7739160.1"/>
    <property type="molecule type" value="Genomic_DNA"/>
</dbReference>
<feature type="signal peptide" evidence="1">
    <location>
        <begin position="1"/>
        <end position="24"/>
    </location>
</feature>
<evidence type="ECO:0000256" key="1">
    <source>
        <dbReference type="SAM" id="SignalP"/>
    </source>
</evidence>
<organism evidence="2 3">
    <name type="scientific">Parvibaculum sedimenti</name>
    <dbReference type="NCBI Taxonomy" id="2608632"/>
    <lineage>
        <taxon>Bacteria</taxon>
        <taxon>Pseudomonadati</taxon>
        <taxon>Pseudomonadota</taxon>
        <taxon>Alphaproteobacteria</taxon>
        <taxon>Hyphomicrobiales</taxon>
        <taxon>Parvibaculaceae</taxon>
        <taxon>Parvibaculum</taxon>
    </lineage>
</organism>
<dbReference type="RefSeq" id="WP_152216832.1">
    <property type="nucleotide sequence ID" value="NZ_JBAQYD010000159.1"/>
</dbReference>
<reference evidence="2 3" key="1">
    <citation type="submission" date="2019-09" db="EMBL/GenBank/DDBJ databases">
        <title>Parvibaculum sedimenti sp. nov., isolated from sediment.</title>
        <authorList>
            <person name="Wang Y."/>
        </authorList>
    </citation>
    <scope>NUCLEOTIDE SEQUENCE [LARGE SCALE GENOMIC DNA]</scope>
    <source>
        <strain evidence="2 3">HXT-9</strain>
    </source>
</reference>
<dbReference type="InterPro" id="IPR045767">
    <property type="entry name" value="DUF6134"/>
</dbReference>